<dbReference type="AlphaFoldDB" id="A0A4R4N3Y9"/>
<evidence type="ECO:0000313" key="2">
    <source>
        <dbReference type="Proteomes" id="UP000295157"/>
    </source>
</evidence>
<dbReference type="InterPro" id="IPR036894">
    <property type="entry name" value="YbaB-like_sf"/>
</dbReference>
<gene>
    <name evidence="1" type="ORF">E1267_26420</name>
</gene>
<name>A0A4R4N3Y9_9ACTN</name>
<dbReference type="RefSeq" id="WP_132336046.1">
    <property type="nucleotide sequence ID" value="NZ_SMJZ01000113.1"/>
</dbReference>
<organism evidence="1 2">
    <name type="scientific">Nonomuraea longispora</name>
    <dbReference type="NCBI Taxonomy" id="1848320"/>
    <lineage>
        <taxon>Bacteria</taxon>
        <taxon>Bacillati</taxon>
        <taxon>Actinomycetota</taxon>
        <taxon>Actinomycetes</taxon>
        <taxon>Streptosporangiales</taxon>
        <taxon>Streptosporangiaceae</taxon>
        <taxon>Nonomuraea</taxon>
    </lineage>
</organism>
<dbReference type="EMBL" id="SMJZ01000113">
    <property type="protein sequence ID" value="TDC03365.1"/>
    <property type="molecule type" value="Genomic_DNA"/>
</dbReference>
<keyword evidence="2" id="KW-1185">Reference proteome</keyword>
<protein>
    <recommendedName>
        <fullName evidence="3">YbaB/EbfC family DNA-binding protein</fullName>
    </recommendedName>
</protein>
<proteinExistence type="predicted"/>
<accession>A0A4R4N3Y9</accession>
<comment type="caution">
    <text evidence="1">The sequence shown here is derived from an EMBL/GenBank/DDBJ whole genome shotgun (WGS) entry which is preliminary data.</text>
</comment>
<reference evidence="1 2" key="1">
    <citation type="submission" date="2019-02" db="EMBL/GenBank/DDBJ databases">
        <title>Draft genome sequences of novel Actinobacteria.</title>
        <authorList>
            <person name="Sahin N."/>
            <person name="Ay H."/>
            <person name="Saygin H."/>
        </authorList>
    </citation>
    <scope>NUCLEOTIDE SEQUENCE [LARGE SCALE GENOMIC DNA]</scope>
    <source>
        <strain evidence="1 2">KC201</strain>
    </source>
</reference>
<sequence length="196" mass="21719">MNKAFTDARARSAAEISAPHIDPLAMAQHMRELRDNLSVRTSRINASINESVLEVRSEVMISSDVPTLAFADMFDQLIAVLEDVGRTSKGVTEIRGDGGNDEKVRVVCEPEAQIVSMDINPRVMRNTEELGREVTSAVNMALEDLDRRLNEYRESAGLEPSKIQSRIDELQELNVTRLQSYAQGIAGLMGSIRPYG</sequence>
<evidence type="ECO:0008006" key="3">
    <source>
        <dbReference type="Google" id="ProtNLM"/>
    </source>
</evidence>
<dbReference type="Proteomes" id="UP000295157">
    <property type="component" value="Unassembled WGS sequence"/>
</dbReference>
<evidence type="ECO:0000313" key="1">
    <source>
        <dbReference type="EMBL" id="TDC03365.1"/>
    </source>
</evidence>
<dbReference type="Gene3D" id="3.30.1310.10">
    <property type="entry name" value="Nucleoid-associated protein YbaB-like domain"/>
    <property type="match status" value="1"/>
</dbReference>